<evidence type="ECO:0000313" key="4">
    <source>
        <dbReference type="Proteomes" id="UP000255467"/>
    </source>
</evidence>
<feature type="chain" id="PRO_5036071411" evidence="1">
    <location>
        <begin position="37"/>
        <end position="136"/>
    </location>
</feature>
<keyword evidence="1" id="KW-0732">Signal</keyword>
<gene>
    <name evidence="2" type="ORF">FOH10_26980</name>
    <name evidence="3" type="ORF">NCTC1934_02579</name>
</gene>
<protein>
    <submittedName>
        <fullName evidence="3">Uncharacterized protein</fullName>
    </submittedName>
</protein>
<dbReference type="EMBL" id="UGRY01000002">
    <property type="protein sequence ID" value="SUA76506.1"/>
    <property type="molecule type" value="Genomic_DNA"/>
</dbReference>
<sequence>MTMSVNKRIARRAGVGVTALAAMACSAALTAPYATAVPTGLSVNARNIYEACTYEITATVDHWFEVWFHDSGRVIKGSPVKPVNGKATIQWTPTFAGTHTLAVLQGSAWELKVNVLQPTLTGSATCGASPLGFLGS</sequence>
<reference evidence="2 5" key="2">
    <citation type="submission" date="2019-07" db="EMBL/GenBank/DDBJ databases">
        <title>Complete Genome Sequence and Methylome Analysis of Nocardia otitidis-caviarum NEB252.</title>
        <authorList>
            <person name="Fomenkov A."/>
            <person name="Anton B.P."/>
            <person name="Vincze T."/>
            <person name="Roberts R.J."/>
        </authorList>
    </citation>
    <scope>NUCLEOTIDE SEQUENCE [LARGE SCALE GENOMIC DNA]</scope>
    <source>
        <strain evidence="2 5">NEB252</strain>
    </source>
</reference>
<keyword evidence="4" id="KW-1185">Reference proteome</keyword>
<dbReference type="STRING" id="1406858.GCA_000710895_07212"/>
<name>A0A378YH41_9NOCA</name>
<organism evidence="3 4">
    <name type="scientific">Nocardia otitidiscaviarum</name>
    <dbReference type="NCBI Taxonomy" id="1823"/>
    <lineage>
        <taxon>Bacteria</taxon>
        <taxon>Bacillati</taxon>
        <taxon>Actinomycetota</taxon>
        <taxon>Actinomycetes</taxon>
        <taxon>Mycobacteriales</taxon>
        <taxon>Nocardiaceae</taxon>
        <taxon>Nocardia</taxon>
    </lineage>
</organism>
<dbReference type="OrthoDB" id="4550202at2"/>
<accession>A0A378YH41</accession>
<dbReference type="PROSITE" id="PS51257">
    <property type="entry name" value="PROKAR_LIPOPROTEIN"/>
    <property type="match status" value="1"/>
</dbReference>
<proteinExistence type="predicted"/>
<evidence type="ECO:0000313" key="2">
    <source>
        <dbReference type="EMBL" id="QDP81834.1"/>
    </source>
</evidence>
<dbReference type="GeneID" id="80336009"/>
<dbReference type="Proteomes" id="UP000255467">
    <property type="component" value="Unassembled WGS sequence"/>
</dbReference>
<dbReference type="AlphaFoldDB" id="A0A378YH41"/>
<feature type="signal peptide" evidence="1">
    <location>
        <begin position="1"/>
        <end position="36"/>
    </location>
</feature>
<evidence type="ECO:0000256" key="1">
    <source>
        <dbReference type="SAM" id="SignalP"/>
    </source>
</evidence>
<dbReference type="Proteomes" id="UP000317039">
    <property type="component" value="Chromosome"/>
</dbReference>
<evidence type="ECO:0000313" key="3">
    <source>
        <dbReference type="EMBL" id="SUA76506.1"/>
    </source>
</evidence>
<evidence type="ECO:0000313" key="5">
    <source>
        <dbReference type="Proteomes" id="UP000317039"/>
    </source>
</evidence>
<dbReference type="KEGG" id="nod:FOH10_26980"/>
<dbReference type="EMBL" id="CP041695">
    <property type="protein sequence ID" value="QDP81834.1"/>
    <property type="molecule type" value="Genomic_DNA"/>
</dbReference>
<dbReference type="RefSeq" id="WP_051036871.1">
    <property type="nucleotide sequence ID" value="NZ_CP041695.1"/>
</dbReference>
<reference evidence="3 4" key="1">
    <citation type="submission" date="2018-06" db="EMBL/GenBank/DDBJ databases">
        <authorList>
            <consortium name="Pathogen Informatics"/>
            <person name="Doyle S."/>
        </authorList>
    </citation>
    <scope>NUCLEOTIDE SEQUENCE [LARGE SCALE GENOMIC DNA]</scope>
    <source>
        <strain evidence="3 4">NCTC1934</strain>
    </source>
</reference>